<comment type="caution">
    <text evidence="2">The sequence shown here is derived from an EMBL/GenBank/DDBJ whole genome shotgun (WGS) entry which is preliminary data.</text>
</comment>
<evidence type="ECO:0000313" key="2">
    <source>
        <dbReference type="EMBL" id="KAJ7229800.1"/>
    </source>
</evidence>
<evidence type="ECO:0000313" key="3">
    <source>
        <dbReference type="Proteomes" id="UP001219525"/>
    </source>
</evidence>
<dbReference type="AlphaFoldDB" id="A0AAD6YUE1"/>
<gene>
    <name evidence="2" type="ORF">GGX14DRAFT_161</name>
</gene>
<accession>A0AAD6YUE1</accession>
<dbReference type="Proteomes" id="UP001219525">
    <property type="component" value="Unassembled WGS sequence"/>
</dbReference>
<protein>
    <submittedName>
        <fullName evidence="2">Uncharacterized protein</fullName>
    </submittedName>
</protein>
<feature type="transmembrane region" description="Helical" evidence="1">
    <location>
        <begin position="89"/>
        <end position="109"/>
    </location>
</feature>
<keyword evidence="1" id="KW-1133">Transmembrane helix</keyword>
<keyword evidence="1" id="KW-0472">Membrane</keyword>
<sequence length="111" mass="12411">MVHQTILRDDILCGTSRFCVPASPPGLLTLWYLINDSSHPRRLDLICHDDHAPARAHSVCTRLRVIVEKLVSVLNFRDLATSSCAETEFVLTVMSLAWVFACISILSSIRC</sequence>
<proteinExistence type="predicted"/>
<name>A0AAD6YUE1_9AGAR</name>
<evidence type="ECO:0000256" key="1">
    <source>
        <dbReference type="SAM" id="Phobius"/>
    </source>
</evidence>
<organism evidence="2 3">
    <name type="scientific">Mycena pura</name>
    <dbReference type="NCBI Taxonomy" id="153505"/>
    <lineage>
        <taxon>Eukaryota</taxon>
        <taxon>Fungi</taxon>
        <taxon>Dikarya</taxon>
        <taxon>Basidiomycota</taxon>
        <taxon>Agaricomycotina</taxon>
        <taxon>Agaricomycetes</taxon>
        <taxon>Agaricomycetidae</taxon>
        <taxon>Agaricales</taxon>
        <taxon>Marasmiineae</taxon>
        <taxon>Mycenaceae</taxon>
        <taxon>Mycena</taxon>
    </lineage>
</organism>
<reference evidence="2" key="1">
    <citation type="submission" date="2023-03" db="EMBL/GenBank/DDBJ databases">
        <title>Massive genome expansion in bonnet fungi (Mycena s.s.) driven by repeated elements and novel gene families across ecological guilds.</title>
        <authorList>
            <consortium name="Lawrence Berkeley National Laboratory"/>
            <person name="Harder C.B."/>
            <person name="Miyauchi S."/>
            <person name="Viragh M."/>
            <person name="Kuo A."/>
            <person name="Thoen E."/>
            <person name="Andreopoulos B."/>
            <person name="Lu D."/>
            <person name="Skrede I."/>
            <person name="Drula E."/>
            <person name="Henrissat B."/>
            <person name="Morin E."/>
            <person name="Kohler A."/>
            <person name="Barry K."/>
            <person name="LaButti K."/>
            <person name="Morin E."/>
            <person name="Salamov A."/>
            <person name="Lipzen A."/>
            <person name="Mereny Z."/>
            <person name="Hegedus B."/>
            <person name="Baldrian P."/>
            <person name="Stursova M."/>
            <person name="Weitz H."/>
            <person name="Taylor A."/>
            <person name="Grigoriev I.V."/>
            <person name="Nagy L.G."/>
            <person name="Martin F."/>
            <person name="Kauserud H."/>
        </authorList>
    </citation>
    <scope>NUCLEOTIDE SEQUENCE</scope>
    <source>
        <strain evidence="2">9144</strain>
    </source>
</reference>
<dbReference type="EMBL" id="JARJCW010000001">
    <property type="protein sequence ID" value="KAJ7229800.1"/>
    <property type="molecule type" value="Genomic_DNA"/>
</dbReference>
<keyword evidence="1" id="KW-0812">Transmembrane</keyword>
<keyword evidence="3" id="KW-1185">Reference proteome</keyword>